<gene>
    <name evidence="2" type="ORF">RJ639_000330</name>
</gene>
<dbReference type="AlphaFoldDB" id="A0AA88X8Z0"/>
<comment type="caution">
    <text evidence="2">The sequence shown here is derived from an EMBL/GenBank/DDBJ whole genome shotgun (WGS) entry which is preliminary data.</text>
</comment>
<dbReference type="Proteomes" id="UP001188597">
    <property type="component" value="Unassembled WGS sequence"/>
</dbReference>
<dbReference type="EMBL" id="JAVXUP010000028">
    <property type="protein sequence ID" value="KAK3041814.1"/>
    <property type="molecule type" value="Genomic_DNA"/>
</dbReference>
<evidence type="ECO:0000256" key="1">
    <source>
        <dbReference type="SAM" id="MobiDB-lite"/>
    </source>
</evidence>
<evidence type="ECO:0000313" key="3">
    <source>
        <dbReference type="Proteomes" id="UP001188597"/>
    </source>
</evidence>
<accession>A0AA88X8Z0</accession>
<feature type="region of interest" description="Disordered" evidence="1">
    <location>
        <begin position="62"/>
        <end position="99"/>
    </location>
</feature>
<organism evidence="2 3">
    <name type="scientific">Escallonia herrerae</name>
    <dbReference type="NCBI Taxonomy" id="1293975"/>
    <lineage>
        <taxon>Eukaryota</taxon>
        <taxon>Viridiplantae</taxon>
        <taxon>Streptophyta</taxon>
        <taxon>Embryophyta</taxon>
        <taxon>Tracheophyta</taxon>
        <taxon>Spermatophyta</taxon>
        <taxon>Magnoliopsida</taxon>
        <taxon>eudicotyledons</taxon>
        <taxon>Gunneridae</taxon>
        <taxon>Pentapetalae</taxon>
        <taxon>asterids</taxon>
        <taxon>campanulids</taxon>
        <taxon>Escalloniales</taxon>
        <taxon>Escalloniaceae</taxon>
        <taxon>Escallonia</taxon>
    </lineage>
</organism>
<keyword evidence="3" id="KW-1185">Reference proteome</keyword>
<sequence length="126" mass="13364">MMGLLPPGPLPLTCACVCAPSSVYGGGWVGVGVWMSLVADSPVSSSSSDDFATLLDAELDSISDASAGPEDDGDNFDSANQEDDIDNFDSASREDDIDNFESGNTRLVYLGDGGKSNGFRFRRRYH</sequence>
<evidence type="ECO:0000313" key="2">
    <source>
        <dbReference type="EMBL" id="KAK3041814.1"/>
    </source>
</evidence>
<reference evidence="2" key="1">
    <citation type="submission" date="2022-12" db="EMBL/GenBank/DDBJ databases">
        <title>Draft genome assemblies for two species of Escallonia (Escalloniales).</title>
        <authorList>
            <person name="Chanderbali A."/>
            <person name="Dervinis C."/>
            <person name="Anghel I."/>
            <person name="Soltis D."/>
            <person name="Soltis P."/>
            <person name="Zapata F."/>
        </authorList>
    </citation>
    <scope>NUCLEOTIDE SEQUENCE</scope>
    <source>
        <strain evidence="2">UCBG64.0493</strain>
        <tissue evidence="2">Leaf</tissue>
    </source>
</reference>
<proteinExistence type="predicted"/>
<feature type="compositionally biased region" description="Acidic residues" evidence="1">
    <location>
        <begin position="69"/>
        <end position="87"/>
    </location>
</feature>
<protein>
    <submittedName>
        <fullName evidence="2">Uncharacterized protein</fullName>
    </submittedName>
</protein>
<name>A0AA88X8Z0_9ASTE</name>